<evidence type="ECO:0000256" key="1">
    <source>
        <dbReference type="ARBA" id="ARBA00005901"/>
    </source>
</evidence>
<evidence type="ECO:0000313" key="5">
    <source>
        <dbReference type="Proteomes" id="UP000013776"/>
    </source>
</evidence>
<dbReference type="SUPFAM" id="SSF160527">
    <property type="entry name" value="V-type ATPase subunit E-like"/>
    <property type="match status" value="1"/>
</dbReference>
<dbReference type="eggNOG" id="KOG1664">
    <property type="taxonomic scope" value="Eukaryota"/>
</dbReference>
<dbReference type="AlphaFoldDB" id="R4XAV3"/>
<keyword evidence="2" id="KW-0813">Transport</keyword>
<evidence type="ECO:0000313" key="4">
    <source>
        <dbReference type="EMBL" id="CCG81453.1"/>
    </source>
</evidence>
<dbReference type="InterPro" id="IPR002842">
    <property type="entry name" value="ATPase_V1_Esu"/>
</dbReference>
<reference evidence="4 5" key="1">
    <citation type="journal article" date="2013" name="MBio">
        <title>Genome sequencing of the plant pathogen Taphrina deformans, the causal agent of peach leaf curl.</title>
        <authorList>
            <person name="Cisse O.H."/>
            <person name="Almeida J.M.G.C.F."/>
            <person name="Fonseca A."/>
            <person name="Kumar A.A."/>
            <person name="Salojaervi J."/>
            <person name="Overmyer K."/>
            <person name="Hauser P.M."/>
            <person name="Pagni M."/>
        </authorList>
    </citation>
    <scope>NUCLEOTIDE SEQUENCE [LARGE SCALE GENOMIC DNA]</scope>
    <source>
        <strain evidence="5">PYCC 5710 / ATCC 11124 / CBS 356.35 / IMI 108563 / JCM 9778 / NBRC 8474</strain>
    </source>
</reference>
<organism evidence="4 5">
    <name type="scientific">Taphrina deformans (strain PYCC 5710 / ATCC 11124 / CBS 356.35 / IMI 108563 / JCM 9778 / NBRC 8474)</name>
    <name type="common">Peach leaf curl fungus</name>
    <name type="synonym">Lalaria deformans</name>
    <dbReference type="NCBI Taxonomy" id="1097556"/>
    <lineage>
        <taxon>Eukaryota</taxon>
        <taxon>Fungi</taxon>
        <taxon>Dikarya</taxon>
        <taxon>Ascomycota</taxon>
        <taxon>Taphrinomycotina</taxon>
        <taxon>Taphrinomycetes</taxon>
        <taxon>Taphrinales</taxon>
        <taxon>Taphrinaceae</taxon>
        <taxon>Taphrina</taxon>
    </lineage>
</organism>
<proteinExistence type="inferred from homology"/>
<dbReference type="VEuPathDB" id="FungiDB:TAPDE_001226"/>
<dbReference type="GO" id="GO:0046961">
    <property type="term" value="F:proton-transporting ATPase activity, rotational mechanism"/>
    <property type="evidence" value="ECO:0007669"/>
    <property type="project" value="InterPro"/>
</dbReference>
<dbReference type="Gene3D" id="6.10.250.1620">
    <property type="match status" value="1"/>
</dbReference>
<keyword evidence="5" id="KW-1185">Reference proteome</keyword>
<evidence type="ECO:0000256" key="3">
    <source>
        <dbReference type="ARBA" id="ARBA00023065"/>
    </source>
</evidence>
<comment type="similarity">
    <text evidence="1">Belongs to the V-ATPase E subunit family.</text>
</comment>
<dbReference type="Proteomes" id="UP000013776">
    <property type="component" value="Unassembled WGS sequence"/>
</dbReference>
<comment type="caution">
    <text evidence="4">The sequence shown here is derived from an EMBL/GenBank/DDBJ whole genome shotgun (WGS) entry which is preliminary data.</text>
</comment>
<dbReference type="GO" id="GO:0033178">
    <property type="term" value="C:proton-transporting two-sector ATPase complex, catalytic domain"/>
    <property type="evidence" value="ECO:0007669"/>
    <property type="project" value="InterPro"/>
</dbReference>
<keyword evidence="3" id="KW-0406">Ion transport</keyword>
<accession>R4XAV3</accession>
<name>R4XAV3_TAPDE</name>
<dbReference type="Gene3D" id="3.30.2320.30">
    <property type="entry name" value="ATP synthase, E subunit, C-terminal"/>
    <property type="match status" value="1"/>
</dbReference>
<dbReference type="HAMAP" id="MF_00311">
    <property type="entry name" value="ATP_synth_E_arch"/>
    <property type="match status" value="1"/>
</dbReference>
<protein>
    <submittedName>
        <fullName evidence="4">ATP synthase subunit E</fullName>
    </submittedName>
</protein>
<dbReference type="InterPro" id="IPR038495">
    <property type="entry name" value="ATPase_E_C"/>
</dbReference>
<sequence>MNESQVQGEMRKMTAFIRQEALEKSKEIHIKADEEFAIEKAKLVRAEQAKIEEQYEAKTKKAGMSQQIAKSTVLNKQRLKVLAARQEVLDDIFEEARKQLSSISNDQAKYTNLVEQLLLQGFLKLMANEVSISAREADYDVVKKAFVKSTQDFKDKSGIEVKVSIDENDPLPKSLHGGVIVKTNQSKIRVNNTLEERLKLLQINALPLVRAALFGESQTRKFHD</sequence>
<dbReference type="EMBL" id="CAHR02000040">
    <property type="protein sequence ID" value="CCG81453.1"/>
    <property type="molecule type" value="Genomic_DNA"/>
</dbReference>
<evidence type="ECO:0000256" key="2">
    <source>
        <dbReference type="ARBA" id="ARBA00022448"/>
    </source>
</evidence>
<dbReference type="OrthoDB" id="10263003at2759"/>
<dbReference type="Pfam" id="PF01991">
    <property type="entry name" value="vATP-synt_E"/>
    <property type="match status" value="1"/>
</dbReference>
<dbReference type="PANTHER" id="PTHR45715">
    <property type="entry name" value="ATPASE H+-TRANSPORTING V1 SUBUNIT E1A-RELATED"/>
    <property type="match status" value="1"/>
</dbReference>
<gene>
    <name evidence="4" type="ORF">TAPDE_001226</name>
</gene>
<dbReference type="STRING" id="1097556.R4XAV3"/>